<feature type="non-terminal residue" evidence="2">
    <location>
        <position position="203"/>
    </location>
</feature>
<dbReference type="GeneID" id="37029259"/>
<dbReference type="AlphaFoldDB" id="A0A316UJB6"/>
<dbReference type="STRING" id="1569628.A0A316UJB6"/>
<feature type="region of interest" description="Disordered" evidence="1">
    <location>
        <begin position="181"/>
        <end position="203"/>
    </location>
</feature>
<sequence>MCQTAVINDADDFCLWAPPKPNTQVAVSEEIEVAWCTKDHGARLIPDGTLTSVHFVKTSAYVQVTGTGDFTKINIAAGDQGGELDPHGATGNGNPIGGLVYTTAFTGKHEQINEWMSEISATDFCFRGCRGTNATSQMMCSHIYDEMGCGFIMPANYAAGTFESCEGDVAMAPGIISSWTFTQGDPVTPSPRSAPSSSNCKTM</sequence>
<dbReference type="Proteomes" id="UP000245884">
    <property type="component" value="Unassembled WGS sequence"/>
</dbReference>
<protein>
    <submittedName>
        <fullName evidence="2">Uncharacterized protein</fullName>
    </submittedName>
</protein>
<name>A0A316UJB6_9BASI</name>
<evidence type="ECO:0000313" key="2">
    <source>
        <dbReference type="EMBL" id="PWN25382.1"/>
    </source>
</evidence>
<organism evidence="2 3">
    <name type="scientific">Jaminaea rosea</name>
    <dbReference type="NCBI Taxonomy" id="1569628"/>
    <lineage>
        <taxon>Eukaryota</taxon>
        <taxon>Fungi</taxon>
        <taxon>Dikarya</taxon>
        <taxon>Basidiomycota</taxon>
        <taxon>Ustilaginomycotina</taxon>
        <taxon>Exobasidiomycetes</taxon>
        <taxon>Microstromatales</taxon>
        <taxon>Microstromatales incertae sedis</taxon>
        <taxon>Jaminaea</taxon>
    </lineage>
</organism>
<evidence type="ECO:0000256" key="1">
    <source>
        <dbReference type="SAM" id="MobiDB-lite"/>
    </source>
</evidence>
<gene>
    <name evidence="2" type="ORF">BDZ90DRAFT_243438</name>
</gene>
<dbReference type="EMBL" id="KZ819676">
    <property type="protein sequence ID" value="PWN25382.1"/>
    <property type="molecule type" value="Genomic_DNA"/>
</dbReference>
<accession>A0A316UJB6</accession>
<dbReference type="OrthoDB" id="2564904at2759"/>
<dbReference type="RefSeq" id="XP_025359994.1">
    <property type="nucleotide sequence ID" value="XM_025507436.1"/>
</dbReference>
<proteinExistence type="predicted"/>
<evidence type="ECO:0000313" key="3">
    <source>
        <dbReference type="Proteomes" id="UP000245884"/>
    </source>
</evidence>
<keyword evidence="3" id="KW-1185">Reference proteome</keyword>
<reference evidence="2 3" key="1">
    <citation type="journal article" date="2018" name="Mol. Biol. Evol.">
        <title>Broad Genomic Sampling Reveals a Smut Pathogenic Ancestry of the Fungal Clade Ustilaginomycotina.</title>
        <authorList>
            <person name="Kijpornyongpan T."/>
            <person name="Mondo S.J."/>
            <person name="Barry K."/>
            <person name="Sandor L."/>
            <person name="Lee J."/>
            <person name="Lipzen A."/>
            <person name="Pangilinan J."/>
            <person name="LaButti K."/>
            <person name="Hainaut M."/>
            <person name="Henrissat B."/>
            <person name="Grigoriev I.V."/>
            <person name="Spatafora J.W."/>
            <person name="Aime M.C."/>
        </authorList>
    </citation>
    <scope>NUCLEOTIDE SEQUENCE [LARGE SCALE GENOMIC DNA]</scope>
    <source>
        <strain evidence="2 3">MCA 5214</strain>
    </source>
</reference>